<keyword evidence="1" id="KW-1133">Transmembrane helix</keyword>
<organism evidence="2 3">
    <name type="scientific">Reyranella soli</name>
    <dbReference type="NCBI Taxonomy" id="1230389"/>
    <lineage>
        <taxon>Bacteria</taxon>
        <taxon>Pseudomonadati</taxon>
        <taxon>Pseudomonadota</taxon>
        <taxon>Alphaproteobacteria</taxon>
        <taxon>Hyphomicrobiales</taxon>
        <taxon>Reyranellaceae</taxon>
        <taxon>Reyranella</taxon>
    </lineage>
</organism>
<evidence type="ECO:0000313" key="2">
    <source>
        <dbReference type="EMBL" id="GEP60040.1"/>
    </source>
</evidence>
<evidence type="ECO:0000313" key="3">
    <source>
        <dbReference type="Proteomes" id="UP000321058"/>
    </source>
</evidence>
<dbReference type="AlphaFoldDB" id="A0A512NM72"/>
<sequence length="162" mass="17259">MSGLAAFSVLVIVLMTSACVAAFPELRRRPIPRWRLAVPSLLIAAATLVLLYLPPSNDLREPQVWMMALVAAVLGLARGTLIGLQVDQGAGRLLLSRAPEGFWIAVAAALLVAGDLVAEPLGHVGASFSKTVELALAILASFLIGRNMTLVMRSRDTPHRDL</sequence>
<dbReference type="Proteomes" id="UP000321058">
    <property type="component" value="Unassembled WGS sequence"/>
</dbReference>
<protein>
    <recommendedName>
        <fullName evidence="4">DUF1453 domain-containing protein</fullName>
    </recommendedName>
</protein>
<name>A0A512NM72_9HYPH</name>
<feature type="transmembrane region" description="Helical" evidence="1">
    <location>
        <begin position="6"/>
        <end position="24"/>
    </location>
</feature>
<evidence type="ECO:0000256" key="1">
    <source>
        <dbReference type="SAM" id="Phobius"/>
    </source>
</evidence>
<evidence type="ECO:0008006" key="4">
    <source>
        <dbReference type="Google" id="ProtNLM"/>
    </source>
</evidence>
<feature type="transmembrane region" description="Helical" evidence="1">
    <location>
        <begin position="65"/>
        <end position="86"/>
    </location>
</feature>
<keyword evidence="1" id="KW-0472">Membrane</keyword>
<reference evidence="2 3" key="1">
    <citation type="submission" date="2019-07" db="EMBL/GenBank/DDBJ databases">
        <title>Whole genome shotgun sequence of Reyranella soli NBRC 108950.</title>
        <authorList>
            <person name="Hosoyama A."/>
            <person name="Uohara A."/>
            <person name="Ohji S."/>
            <person name="Ichikawa N."/>
        </authorList>
    </citation>
    <scope>NUCLEOTIDE SEQUENCE [LARGE SCALE GENOMIC DNA]</scope>
    <source>
        <strain evidence="2 3">NBRC 108950</strain>
    </source>
</reference>
<keyword evidence="3" id="KW-1185">Reference proteome</keyword>
<feature type="transmembrane region" description="Helical" evidence="1">
    <location>
        <begin position="124"/>
        <end position="145"/>
    </location>
</feature>
<proteinExistence type="predicted"/>
<feature type="transmembrane region" description="Helical" evidence="1">
    <location>
        <begin position="98"/>
        <end position="118"/>
    </location>
</feature>
<feature type="transmembrane region" description="Helical" evidence="1">
    <location>
        <begin position="36"/>
        <end position="53"/>
    </location>
</feature>
<gene>
    <name evidence="2" type="ORF">RSO01_72060</name>
</gene>
<dbReference type="EMBL" id="BKAJ01000148">
    <property type="protein sequence ID" value="GEP60040.1"/>
    <property type="molecule type" value="Genomic_DNA"/>
</dbReference>
<comment type="caution">
    <text evidence="2">The sequence shown here is derived from an EMBL/GenBank/DDBJ whole genome shotgun (WGS) entry which is preliminary data.</text>
</comment>
<keyword evidence="1" id="KW-0812">Transmembrane</keyword>
<accession>A0A512NM72</accession>